<evidence type="ECO:0000256" key="2">
    <source>
        <dbReference type="PROSITE-ProRule" id="PRU00703"/>
    </source>
</evidence>
<dbReference type="InterPro" id="IPR045865">
    <property type="entry name" value="ACT-like_dom_sf"/>
</dbReference>
<name>A0A1M4UHM4_MARH1</name>
<dbReference type="Pfam" id="PF00571">
    <property type="entry name" value="CBS"/>
    <property type="match status" value="1"/>
</dbReference>
<dbReference type="SUPFAM" id="SSF55021">
    <property type="entry name" value="ACT-like"/>
    <property type="match status" value="1"/>
</dbReference>
<feature type="domain" description="CBS" evidence="3">
    <location>
        <begin position="69"/>
        <end position="125"/>
    </location>
</feature>
<protein>
    <submittedName>
        <fullName evidence="4">Acetoin utilization protein AcuB</fullName>
    </submittedName>
</protein>
<dbReference type="CDD" id="cd02205">
    <property type="entry name" value="CBS_pair_SF"/>
    <property type="match status" value="1"/>
</dbReference>
<keyword evidence="1" id="KW-0677">Repeat</keyword>
<keyword evidence="5" id="KW-1185">Reference proteome</keyword>
<evidence type="ECO:0000256" key="1">
    <source>
        <dbReference type="ARBA" id="ARBA00022737"/>
    </source>
</evidence>
<dbReference type="InterPro" id="IPR051462">
    <property type="entry name" value="CBS_domain-containing"/>
</dbReference>
<dbReference type="OrthoDB" id="44906at2"/>
<dbReference type="RefSeq" id="WP_072863437.1">
    <property type="nucleotide sequence ID" value="NZ_FQUI01000007.1"/>
</dbReference>
<evidence type="ECO:0000259" key="3">
    <source>
        <dbReference type="PROSITE" id="PS51371"/>
    </source>
</evidence>
<dbReference type="PANTHER" id="PTHR48108">
    <property type="entry name" value="CBS DOMAIN-CONTAINING PROTEIN CBSX2, CHLOROPLASTIC"/>
    <property type="match status" value="1"/>
</dbReference>
<keyword evidence="2" id="KW-0129">CBS domain</keyword>
<evidence type="ECO:0000313" key="5">
    <source>
        <dbReference type="Proteomes" id="UP000184334"/>
    </source>
</evidence>
<gene>
    <name evidence="4" type="ORF">SAMN02745164_00677</name>
</gene>
<evidence type="ECO:0000313" key="4">
    <source>
        <dbReference type="EMBL" id="SHE56209.1"/>
    </source>
</evidence>
<dbReference type="Gene3D" id="3.90.1280.20">
    <property type="match status" value="1"/>
</dbReference>
<dbReference type="Proteomes" id="UP000184334">
    <property type="component" value="Unassembled WGS sequence"/>
</dbReference>
<organism evidence="4 5">
    <name type="scientific">Marinitoga hydrogenitolerans (strain DSM 16785 / JCM 12826 / AT1271)</name>
    <dbReference type="NCBI Taxonomy" id="1122195"/>
    <lineage>
        <taxon>Bacteria</taxon>
        <taxon>Thermotogati</taxon>
        <taxon>Thermotogota</taxon>
        <taxon>Thermotogae</taxon>
        <taxon>Petrotogales</taxon>
        <taxon>Petrotogaceae</taxon>
        <taxon>Marinitoga</taxon>
    </lineage>
</organism>
<reference evidence="4" key="1">
    <citation type="submission" date="2016-11" db="EMBL/GenBank/DDBJ databases">
        <authorList>
            <person name="Varghese N."/>
            <person name="Submissions S."/>
        </authorList>
    </citation>
    <scope>NUCLEOTIDE SEQUENCE [LARGE SCALE GENOMIC DNA]</scope>
    <source>
        <strain evidence="4">DSM 16785</strain>
    </source>
</reference>
<dbReference type="AlphaFoldDB" id="A0A1M4UHM4"/>
<dbReference type="InterPro" id="IPR046342">
    <property type="entry name" value="CBS_dom_sf"/>
</dbReference>
<dbReference type="InterPro" id="IPR000644">
    <property type="entry name" value="CBS_dom"/>
</dbReference>
<dbReference type="STRING" id="1122195.SAMN02745164_00677"/>
<dbReference type="PROSITE" id="PS51371">
    <property type="entry name" value="CBS"/>
    <property type="match status" value="1"/>
</dbReference>
<accession>A0A1M4UHM4</accession>
<comment type="caution">
    <text evidence="4">The sequence shown here is derived from an EMBL/GenBank/DDBJ whole genome shotgun (WGS) entry which is preliminary data.</text>
</comment>
<dbReference type="PANTHER" id="PTHR48108:SF26">
    <property type="entry name" value="CBS DOMAIN-CONTAINING PROTEIN DDB_G0289609"/>
    <property type="match status" value="1"/>
</dbReference>
<sequence>MYVKLWMKNSFNTLHATNTVDDAIKLFFEKDVEIVLIIRKNGTLLSSIRREDIAVLMEYNSEDPLIDVLDPIEDFLYEDDLVEDVLLTMLETNYKVLPVVDYDMKPVGLFGFHELIKAMVNITALNETGTKVILTLTDKPGELKKIVETISNNSLNILSMTTCKINKNRRMLSIKLSLKDVNIVSSILDENNIEYDGIYEEA</sequence>
<proteinExistence type="predicted"/>
<dbReference type="Gene3D" id="3.10.580.10">
    <property type="entry name" value="CBS-domain"/>
    <property type="match status" value="1"/>
</dbReference>
<dbReference type="SUPFAM" id="SSF54631">
    <property type="entry name" value="CBS-domain pair"/>
    <property type="match status" value="1"/>
</dbReference>
<dbReference type="EMBL" id="FQUI01000007">
    <property type="protein sequence ID" value="SHE56209.1"/>
    <property type="molecule type" value="Genomic_DNA"/>
</dbReference>